<accession>A0A834TCV6</accession>
<reference evidence="1" key="1">
    <citation type="submission" date="2020-09" db="EMBL/GenBank/DDBJ databases">
        <title>Genome-Enabled Discovery of Anthraquinone Biosynthesis in Senna tora.</title>
        <authorList>
            <person name="Kang S.-H."/>
            <person name="Pandey R.P."/>
            <person name="Lee C.-M."/>
            <person name="Sim J.-S."/>
            <person name="Jeong J.-T."/>
            <person name="Choi B.-S."/>
            <person name="Jung M."/>
            <person name="Ginzburg D."/>
            <person name="Zhao K."/>
            <person name="Won S.Y."/>
            <person name="Oh T.-J."/>
            <person name="Yu Y."/>
            <person name="Kim N.-H."/>
            <person name="Lee O.R."/>
            <person name="Lee T.-H."/>
            <person name="Bashyal P."/>
            <person name="Kim T.-S."/>
            <person name="Lee W.-H."/>
            <person name="Kawkins C."/>
            <person name="Kim C.-K."/>
            <person name="Kim J.S."/>
            <person name="Ahn B.O."/>
            <person name="Rhee S.Y."/>
            <person name="Sohng J.K."/>
        </authorList>
    </citation>
    <scope>NUCLEOTIDE SEQUENCE</scope>
    <source>
        <tissue evidence="1">Leaf</tissue>
    </source>
</reference>
<comment type="caution">
    <text evidence="1">The sequence shown here is derived from an EMBL/GenBank/DDBJ whole genome shotgun (WGS) entry which is preliminary data.</text>
</comment>
<dbReference type="OrthoDB" id="1735286at2759"/>
<keyword evidence="2" id="KW-1185">Reference proteome</keyword>
<organism evidence="1 2">
    <name type="scientific">Senna tora</name>
    <dbReference type="NCBI Taxonomy" id="362788"/>
    <lineage>
        <taxon>Eukaryota</taxon>
        <taxon>Viridiplantae</taxon>
        <taxon>Streptophyta</taxon>
        <taxon>Embryophyta</taxon>
        <taxon>Tracheophyta</taxon>
        <taxon>Spermatophyta</taxon>
        <taxon>Magnoliopsida</taxon>
        <taxon>eudicotyledons</taxon>
        <taxon>Gunneridae</taxon>
        <taxon>Pentapetalae</taxon>
        <taxon>rosids</taxon>
        <taxon>fabids</taxon>
        <taxon>Fabales</taxon>
        <taxon>Fabaceae</taxon>
        <taxon>Caesalpinioideae</taxon>
        <taxon>Cassia clade</taxon>
        <taxon>Senna</taxon>
    </lineage>
</organism>
<protein>
    <submittedName>
        <fullName evidence="1">Histone H4</fullName>
    </submittedName>
</protein>
<gene>
    <name evidence="1" type="ORF">G2W53_025262</name>
</gene>
<dbReference type="EMBL" id="JAAIUW010000008">
    <property type="protein sequence ID" value="KAF7819807.1"/>
    <property type="molecule type" value="Genomic_DNA"/>
</dbReference>
<dbReference type="AlphaFoldDB" id="A0A834TCV6"/>
<sequence length="91" mass="9808">MVIGIQAVDGVWLRIVFAISGPPLPLELIHHIHVGQSIANHVLQEDLEHSTGLLINQAADSLDASSSCQSSSRQLHDSLNVVEKNLAMALH</sequence>
<name>A0A834TCV6_9FABA</name>
<evidence type="ECO:0000313" key="1">
    <source>
        <dbReference type="EMBL" id="KAF7819807.1"/>
    </source>
</evidence>
<dbReference type="Proteomes" id="UP000634136">
    <property type="component" value="Unassembled WGS sequence"/>
</dbReference>
<proteinExistence type="predicted"/>
<evidence type="ECO:0000313" key="2">
    <source>
        <dbReference type="Proteomes" id="UP000634136"/>
    </source>
</evidence>